<dbReference type="InterPro" id="IPR013325">
    <property type="entry name" value="RNA_pol_sigma_r2"/>
</dbReference>
<protein>
    <recommendedName>
        <fullName evidence="6">RNA polymerase sigma factor</fullName>
    </recommendedName>
</protein>
<gene>
    <name evidence="9" type="ORF">VJ786_13940</name>
</gene>
<dbReference type="RefSeq" id="WP_099366716.1">
    <property type="nucleotide sequence ID" value="NZ_JAYLLN010000040.1"/>
</dbReference>
<keyword evidence="4 6" id="KW-0238">DNA-binding</keyword>
<dbReference type="PROSITE" id="PS01063">
    <property type="entry name" value="SIGMA70_ECF"/>
    <property type="match status" value="1"/>
</dbReference>
<keyword evidence="10" id="KW-1185">Reference proteome</keyword>
<evidence type="ECO:0000256" key="1">
    <source>
        <dbReference type="ARBA" id="ARBA00010641"/>
    </source>
</evidence>
<dbReference type="SUPFAM" id="SSF88659">
    <property type="entry name" value="Sigma3 and sigma4 domains of RNA polymerase sigma factors"/>
    <property type="match status" value="1"/>
</dbReference>
<dbReference type="EMBL" id="JAYLLN010000040">
    <property type="protein sequence ID" value="MEI5986002.1"/>
    <property type="molecule type" value="Genomic_DNA"/>
</dbReference>
<dbReference type="Pfam" id="PF08281">
    <property type="entry name" value="Sigma70_r4_2"/>
    <property type="match status" value="1"/>
</dbReference>
<dbReference type="InterPro" id="IPR007627">
    <property type="entry name" value="RNA_pol_sigma70_r2"/>
</dbReference>
<feature type="domain" description="RNA polymerase sigma factor 70 region 4 type 2" evidence="8">
    <location>
        <begin position="118"/>
        <end position="169"/>
    </location>
</feature>
<dbReference type="PANTHER" id="PTHR43133:SF46">
    <property type="entry name" value="RNA POLYMERASE SIGMA-70 FACTOR ECF SUBFAMILY"/>
    <property type="match status" value="1"/>
</dbReference>
<evidence type="ECO:0000256" key="6">
    <source>
        <dbReference type="RuleBase" id="RU000716"/>
    </source>
</evidence>
<comment type="caution">
    <text evidence="9">The sequence shown here is derived from an EMBL/GenBank/DDBJ whole genome shotgun (WGS) entry which is preliminary data.</text>
</comment>
<evidence type="ECO:0000256" key="5">
    <source>
        <dbReference type="ARBA" id="ARBA00023163"/>
    </source>
</evidence>
<comment type="similarity">
    <text evidence="1 6">Belongs to the sigma-70 factor family. ECF subfamily.</text>
</comment>
<dbReference type="InterPro" id="IPR013249">
    <property type="entry name" value="RNA_pol_sigma70_r4_t2"/>
</dbReference>
<evidence type="ECO:0000256" key="3">
    <source>
        <dbReference type="ARBA" id="ARBA00023082"/>
    </source>
</evidence>
<feature type="domain" description="RNA polymerase sigma-70 region 2" evidence="7">
    <location>
        <begin position="23"/>
        <end position="86"/>
    </location>
</feature>
<dbReference type="InterPro" id="IPR039425">
    <property type="entry name" value="RNA_pol_sigma-70-like"/>
</dbReference>
<keyword evidence="5 6" id="KW-0804">Transcription</keyword>
<organism evidence="9 10">
    <name type="scientific">Sphingobacterium tenebrionis</name>
    <dbReference type="NCBI Taxonomy" id="3111775"/>
    <lineage>
        <taxon>Bacteria</taxon>
        <taxon>Pseudomonadati</taxon>
        <taxon>Bacteroidota</taxon>
        <taxon>Sphingobacteriia</taxon>
        <taxon>Sphingobacteriales</taxon>
        <taxon>Sphingobacteriaceae</taxon>
        <taxon>Sphingobacterium</taxon>
    </lineage>
</organism>
<name>A0ABU8I8G5_9SPHI</name>
<dbReference type="PANTHER" id="PTHR43133">
    <property type="entry name" value="RNA POLYMERASE ECF-TYPE SIGMA FACTO"/>
    <property type="match status" value="1"/>
</dbReference>
<keyword evidence="3 6" id="KW-0731">Sigma factor</keyword>
<dbReference type="Proteomes" id="UP001363035">
    <property type="component" value="Unassembled WGS sequence"/>
</dbReference>
<dbReference type="NCBIfam" id="TIGR02937">
    <property type="entry name" value="sigma70-ECF"/>
    <property type="match status" value="1"/>
</dbReference>
<proteinExistence type="inferred from homology"/>
<dbReference type="NCBIfam" id="TIGR02985">
    <property type="entry name" value="Sig70_bacteroi1"/>
    <property type="match status" value="1"/>
</dbReference>
<dbReference type="InterPro" id="IPR000838">
    <property type="entry name" value="RNA_pol_sigma70_ECF_CS"/>
</dbReference>
<evidence type="ECO:0000256" key="4">
    <source>
        <dbReference type="ARBA" id="ARBA00023125"/>
    </source>
</evidence>
<evidence type="ECO:0000313" key="10">
    <source>
        <dbReference type="Proteomes" id="UP001363035"/>
    </source>
</evidence>
<dbReference type="InterPro" id="IPR014327">
    <property type="entry name" value="RNA_pol_sigma70_bacteroid"/>
</dbReference>
<evidence type="ECO:0000313" key="9">
    <source>
        <dbReference type="EMBL" id="MEI5986002.1"/>
    </source>
</evidence>
<dbReference type="Gene3D" id="1.10.10.10">
    <property type="entry name" value="Winged helix-like DNA-binding domain superfamily/Winged helix DNA-binding domain"/>
    <property type="match status" value="1"/>
</dbReference>
<evidence type="ECO:0000256" key="2">
    <source>
        <dbReference type="ARBA" id="ARBA00023015"/>
    </source>
</evidence>
<reference evidence="9 10" key="1">
    <citation type="submission" date="2024-01" db="EMBL/GenBank/DDBJ databases">
        <title>Sphingobacterium tenebrionis sp. nov., a novel endophyte isolated from tenebrio molitor intestines.</title>
        <authorList>
            <person name="Zhang C."/>
        </authorList>
    </citation>
    <scope>NUCLEOTIDE SEQUENCE [LARGE SCALE GENOMIC DNA]</scope>
    <source>
        <strain evidence="9 10">PU5-4</strain>
    </source>
</reference>
<evidence type="ECO:0000259" key="8">
    <source>
        <dbReference type="Pfam" id="PF08281"/>
    </source>
</evidence>
<dbReference type="InterPro" id="IPR014284">
    <property type="entry name" value="RNA_pol_sigma-70_dom"/>
</dbReference>
<dbReference type="CDD" id="cd06171">
    <property type="entry name" value="Sigma70_r4"/>
    <property type="match status" value="1"/>
</dbReference>
<accession>A0ABU8I8G5</accession>
<sequence length="188" mass="22299">MTIQNQVYIDLRKGSIQAFQVVFDAYSANIYNLSFHILKNKEQAEEVVQETFLKVWMHREELDDAKDLWPYIYVIAKRICYNQLRSMKYDLLAQQELIKNMAVLAEDSAHQLSEINKILQESVNQLPERQKQVWIMSREEGKSHKEIADELGISPNTVKNTIVQTLKTLRHTFKKADYLYFFIFLFFL</sequence>
<keyword evidence="2 6" id="KW-0805">Transcription regulation</keyword>
<dbReference type="Pfam" id="PF04542">
    <property type="entry name" value="Sigma70_r2"/>
    <property type="match status" value="1"/>
</dbReference>
<evidence type="ECO:0000259" key="7">
    <source>
        <dbReference type="Pfam" id="PF04542"/>
    </source>
</evidence>
<dbReference type="InterPro" id="IPR013324">
    <property type="entry name" value="RNA_pol_sigma_r3/r4-like"/>
</dbReference>
<dbReference type="SUPFAM" id="SSF88946">
    <property type="entry name" value="Sigma2 domain of RNA polymerase sigma factors"/>
    <property type="match status" value="1"/>
</dbReference>
<dbReference type="InterPro" id="IPR036388">
    <property type="entry name" value="WH-like_DNA-bd_sf"/>
</dbReference>
<dbReference type="Gene3D" id="1.10.1740.10">
    <property type="match status" value="1"/>
</dbReference>